<dbReference type="PANTHER" id="PTHR30349">
    <property type="entry name" value="PHAGE INTEGRASE-RELATED"/>
    <property type="match status" value="1"/>
</dbReference>
<dbReference type="InterPro" id="IPR050090">
    <property type="entry name" value="Tyrosine_recombinase_XerCD"/>
</dbReference>
<feature type="domain" description="Tyr recombinase" evidence="2">
    <location>
        <begin position="163"/>
        <end position="361"/>
    </location>
</feature>
<gene>
    <name evidence="3" type="ORF">GT019_29395</name>
</gene>
<dbReference type="PANTHER" id="PTHR30349:SF64">
    <property type="entry name" value="PROPHAGE INTEGRASE INTD-RELATED"/>
    <property type="match status" value="1"/>
</dbReference>
<evidence type="ECO:0000313" key="4">
    <source>
        <dbReference type="Proteomes" id="UP000665561"/>
    </source>
</evidence>
<evidence type="ECO:0000259" key="2">
    <source>
        <dbReference type="PROSITE" id="PS51898"/>
    </source>
</evidence>
<keyword evidence="4" id="KW-1185">Reference proteome</keyword>
<name>A0ABW9XZG7_9BACL</name>
<dbReference type="InterPro" id="IPR002104">
    <property type="entry name" value="Integrase_catalytic"/>
</dbReference>
<proteinExistence type="predicted"/>
<dbReference type="EMBL" id="JAAAMV010000034">
    <property type="protein sequence ID" value="NBD28000.1"/>
    <property type="molecule type" value="Genomic_DNA"/>
</dbReference>
<dbReference type="InterPro" id="IPR011010">
    <property type="entry name" value="DNA_brk_join_enz"/>
</dbReference>
<dbReference type="Proteomes" id="UP000665561">
    <property type="component" value="Unassembled WGS sequence"/>
</dbReference>
<evidence type="ECO:0000313" key="3">
    <source>
        <dbReference type="EMBL" id="NBD28000.1"/>
    </source>
</evidence>
<protein>
    <submittedName>
        <fullName evidence="3">Tyrosine-type recombinase/integrase</fullName>
    </submittedName>
</protein>
<sequence length="372" mass="42500">MPIIERNSPLSGLRTELQNVISNYSPEMIEKVLQEMGMVPSIIEEKQYNPSFEEAANYYLSSSSFLGLSTSSKKTYVSELSQFSHHVKCTFETGATLREVTEPSYLVSYLDRFSHIHTKSKKSAFLRTLFKVSLKHFYNENLDDLNKILKLNWRRDSEVTIDSLPKPLTLVQLSEVLRLSAATRNGLRNHAILMTFLTSGIRLNELIQLQIGDLVADDKSLAVIPKGNEKIKVIRTINLLGIALIQNYINFTYSSQKLKLPIEEYRKLYIFSASNGNRPLDSRTIGTFVANIYDQCESIPKIRNGRRRPYNVHTLRHCFAVYGLEKGLDIFTISKLLGHKDIKSTAIYLDLFNNQLSKAIERHPFAKEIGDE</sequence>
<dbReference type="Gene3D" id="1.10.443.10">
    <property type="entry name" value="Intergrase catalytic core"/>
    <property type="match status" value="1"/>
</dbReference>
<organism evidence="3 4">
    <name type="scientific">Paenibacillus glycinis</name>
    <dbReference type="NCBI Taxonomy" id="2697035"/>
    <lineage>
        <taxon>Bacteria</taxon>
        <taxon>Bacillati</taxon>
        <taxon>Bacillota</taxon>
        <taxon>Bacilli</taxon>
        <taxon>Bacillales</taxon>
        <taxon>Paenibacillaceae</taxon>
        <taxon>Paenibacillus</taxon>
    </lineage>
</organism>
<dbReference type="SUPFAM" id="SSF56349">
    <property type="entry name" value="DNA breaking-rejoining enzymes"/>
    <property type="match status" value="1"/>
</dbReference>
<dbReference type="RefSeq" id="WP_161747023.1">
    <property type="nucleotide sequence ID" value="NZ_JAAAMV010000034.1"/>
</dbReference>
<reference evidence="3 4" key="1">
    <citation type="submission" date="2020-01" db="EMBL/GenBank/DDBJ databases">
        <title>Paenibacillus soybeanensis sp. nov. isolated from the nodules of soybean (Glycine max(L.) Merr).</title>
        <authorList>
            <person name="Wang H."/>
        </authorList>
    </citation>
    <scope>NUCLEOTIDE SEQUENCE [LARGE SCALE GENOMIC DNA]</scope>
    <source>
        <strain evidence="3 4">T1</strain>
    </source>
</reference>
<comment type="caution">
    <text evidence="3">The sequence shown here is derived from an EMBL/GenBank/DDBJ whole genome shotgun (WGS) entry which is preliminary data.</text>
</comment>
<accession>A0ABW9XZG7</accession>
<dbReference type="PROSITE" id="PS51898">
    <property type="entry name" value="TYR_RECOMBINASE"/>
    <property type="match status" value="1"/>
</dbReference>
<evidence type="ECO:0000256" key="1">
    <source>
        <dbReference type="ARBA" id="ARBA00023172"/>
    </source>
</evidence>
<keyword evidence="1" id="KW-0233">DNA recombination</keyword>
<dbReference type="InterPro" id="IPR013762">
    <property type="entry name" value="Integrase-like_cat_sf"/>
</dbReference>
<dbReference type="Pfam" id="PF00589">
    <property type="entry name" value="Phage_integrase"/>
    <property type="match status" value="1"/>
</dbReference>